<accession>A0AAD5NVM0</accession>
<evidence type="ECO:0000313" key="2">
    <source>
        <dbReference type="EMBL" id="KAI9186031.1"/>
    </source>
</evidence>
<dbReference type="EMBL" id="JAJSOW010000100">
    <property type="protein sequence ID" value="KAI9186031.1"/>
    <property type="molecule type" value="Genomic_DNA"/>
</dbReference>
<feature type="domain" description="Reverse transcriptase zinc-binding" evidence="1">
    <location>
        <begin position="14"/>
        <end position="79"/>
    </location>
</feature>
<evidence type="ECO:0000313" key="3">
    <source>
        <dbReference type="Proteomes" id="UP001064489"/>
    </source>
</evidence>
<dbReference type="AlphaFoldDB" id="A0AAD5NVM0"/>
<protein>
    <recommendedName>
        <fullName evidence="1">Reverse transcriptase zinc-binding domain-containing protein</fullName>
    </recommendedName>
</protein>
<sequence>MVMQACSSNLVASVSTNWWRKLWKLNIPQKIKIFIWKDCYDWIPTRFNLRGRRIQVIDLCPWCNKSSETTIHALWECNKFKSARIHWIPNKVLIRGKYKSFFDFLLESSSSLDEVELELFCVIA</sequence>
<gene>
    <name evidence="2" type="ORF">LWI28_013183</name>
</gene>
<name>A0AAD5NVM0_ACENE</name>
<reference evidence="2" key="1">
    <citation type="journal article" date="2022" name="Plant J.">
        <title>Strategies of tolerance reflected in two North American maple genomes.</title>
        <authorList>
            <person name="McEvoy S.L."/>
            <person name="Sezen U.U."/>
            <person name="Trouern-Trend A."/>
            <person name="McMahon S.M."/>
            <person name="Schaberg P.G."/>
            <person name="Yang J."/>
            <person name="Wegrzyn J.L."/>
            <person name="Swenson N.G."/>
        </authorList>
    </citation>
    <scope>NUCLEOTIDE SEQUENCE</scope>
    <source>
        <strain evidence="2">91603</strain>
    </source>
</reference>
<comment type="caution">
    <text evidence="2">The sequence shown here is derived from an EMBL/GenBank/DDBJ whole genome shotgun (WGS) entry which is preliminary data.</text>
</comment>
<keyword evidence="3" id="KW-1185">Reference proteome</keyword>
<dbReference type="Proteomes" id="UP001064489">
    <property type="component" value="Chromosome 3"/>
</dbReference>
<organism evidence="2 3">
    <name type="scientific">Acer negundo</name>
    <name type="common">Box elder</name>
    <dbReference type="NCBI Taxonomy" id="4023"/>
    <lineage>
        <taxon>Eukaryota</taxon>
        <taxon>Viridiplantae</taxon>
        <taxon>Streptophyta</taxon>
        <taxon>Embryophyta</taxon>
        <taxon>Tracheophyta</taxon>
        <taxon>Spermatophyta</taxon>
        <taxon>Magnoliopsida</taxon>
        <taxon>eudicotyledons</taxon>
        <taxon>Gunneridae</taxon>
        <taxon>Pentapetalae</taxon>
        <taxon>rosids</taxon>
        <taxon>malvids</taxon>
        <taxon>Sapindales</taxon>
        <taxon>Sapindaceae</taxon>
        <taxon>Hippocastanoideae</taxon>
        <taxon>Acereae</taxon>
        <taxon>Acer</taxon>
    </lineage>
</organism>
<evidence type="ECO:0000259" key="1">
    <source>
        <dbReference type="Pfam" id="PF13966"/>
    </source>
</evidence>
<proteinExistence type="predicted"/>
<reference evidence="2" key="2">
    <citation type="submission" date="2023-02" db="EMBL/GenBank/DDBJ databases">
        <authorList>
            <person name="Swenson N.G."/>
            <person name="Wegrzyn J.L."/>
            <person name="Mcevoy S.L."/>
        </authorList>
    </citation>
    <scope>NUCLEOTIDE SEQUENCE</scope>
    <source>
        <strain evidence="2">91603</strain>
        <tissue evidence="2">Leaf</tissue>
    </source>
</reference>
<dbReference type="InterPro" id="IPR026960">
    <property type="entry name" value="RVT-Znf"/>
</dbReference>
<dbReference type="Pfam" id="PF13966">
    <property type="entry name" value="zf-RVT"/>
    <property type="match status" value="1"/>
</dbReference>